<dbReference type="InterPro" id="IPR004398">
    <property type="entry name" value="RNA_MeTrfase_RsmD"/>
</dbReference>
<comment type="function">
    <text evidence="1 8">Specifically methylates the guanine in position 966 of 16S rRNA in the assembled 30S particle.</text>
</comment>
<dbReference type="PANTHER" id="PTHR43542">
    <property type="entry name" value="METHYLTRANSFERASE"/>
    <property type="match status" value="1"/>
</dbReference>
<dbReference type="SUPFAM" id="SSF53335">
    <property type="entry name" value="S-adenosyl-L-methionine-dependent methyltransferases"/>
    <property type="match status" value="1"/>
</dbReference>
<proteinExistence type="inferred from homology"/>
<dbReference type="Proteomes" id="UP000296153">
    <property type="component" value="Unassembled WGS sequence"/>
</dbReference>
<dbReference type="PROSITE" id="PS00092">
    <property type="entry name" value="N6_MTASE"/>
    <property type="match status" value="1"/>
</dbReference>
<evidence type="ECO:0000256" key="3">
    <source>
        <dbReference type="ARBA" id="ARBA00012141"/>
    </source>
</evidence>
<accession>A0A2P5SZT2</accession>
<dbReference type="EMBL" id="PDKT01000003">
    <property type="protein sequence ID" value="PPI87841.1"/>
    <property type="molecule type" value="Genomic_DNA"/>
</dbReference>
<dbReference type="GO" id="GO:0003676">
    <property type="term" value="F:nucleic acid binding"/>
    <property type="evidence" value="ECO:0007669"/>
    <property type="project" value="InterPro"/>
</dbReference>
<sequence length="191" mass="22370">MKKFYNNYRSGYIRIIGGQWKRHRLPVLNKNELRPTTDRIRETLFNWLTPVIEKSNCLDCFAGSGSLGFEAISRYANYVIMLELNFSIVKQLQNNLNRFKVINSEIIQTDTLLWLKRKGTPFDIVFIDPPFKNNLINKTVYLLNRNGWLSSSSLIYIENKINAITINIPKNWSLCHKKTAGKVMYSLYQIK</sequence>
<comment type="caution">
    <text evidence="9">The sequence shown here is derived from an EMBL/GenBank/DDBJ whole genome shotgun (WGS) entry which is preliminary data.</text>
</comment>
<evidence type="ECO:0000313" key="10">
    <source>
        <dbReference type="Proteomes" id="UP000296153"/>
    </source>
</evidence>
<keyword evidence="5 8" id="KW-0489">Methyltransferase</keyword>
<protein>
    <recommendedName>
        <fullName evidence="4 8">Ribosomal RNA small subunit methyltransferase D</fullName>
        <ecNumber evidence="3 8">2.1.1.171</ecNumber>
    </recommendedName>
</protein>
<organism evidence="9 10">
    <name type="scientific">Candidatus Pantoea edessiphila</name>
    <dbReference type="NCBI Taxonomy" id="2044610"/>
    <lineage>
        <taxon>Bacteria</taxon>
        <taxon>Pseudomonadati</taxon>
        <taxon>Pseudomonadota</taxon>
        <taxon>Gammaproteobacteria</taxon>
        <taxon>Enterobacterales</taxon>
        <taxon>Erwiniaceae</taxon>
        <taxon>Pantoea</taxon>
    </lineage>
</organism>
<evidence type="ECO:0000256" key="5">
    <source>
        <dbReference type="ARBA" id="ARBA00022603"/>
    </source>
</evidence>
<dbReference type="AlphaFoldDB" id="A0A2P5SZT2"/>
<reference evidence="9 10" key="1">
    <citation type="journal article" date="2018" name="Genome Biol. Evol.">
        <title>Cladogenesis and Genomic Streamlining in Extracellular Endosymbionts of Tropical Stink Bugs.</title>
        <authorList>
            <person name="Otero-Bravo A."/>
            <person name="Goffredi S."/>
            <person name="Sabree Z.L."/>
        </authorList>
    </citation>
    <scope>NUCLEOTIDE SEQUENCE [LARGE SCALE GENOMIC DNA]</scope>
    <source>
        <strain evidence="9 10">SoEE</strain>
    </source>
</reference>
<dbReference type="InterPro" id="IPR002052">
    <property type="entry name" value="DNA_methylase_N6_adenine_CS"/>
</dbReference>
<name>A0A2P5SZT2_9GAMM</name>
<comment type="similarity">
    <text evidence="2 8">Belongs to the methyltransferase superfamily. RsmD family.</text>
</comment>
<dbReference type="NCBIfam" id="TIGR00095">
    <property type="entry name" value="16S rRNA (guanine(966)-N(2))-methyltransferase RsmD"/>
    <property type="match status" value="1"/>
</dbReference>
<dbReference type="Pfam" id="PF03602">
    <property type="entry name" value="Cons_hypoth95"/>
    <property type="match status" value="1"/>
</dbReference>
<keyword evidence="6 8" id="KW-0808">Transferase</keyword>
<dbReference type="PANTHER" id="PTHR43542:SF1">
    <property type="entry name" value="METHYLTRANSFERASE"/>
    <property type="match status" value="1"/>
</dbReference>
<dbReference type="RefSeq" id="WP_136131086.1">
    <property type="nucleotide sequence ID" value="NZ_PDKT01000003.1"/>
</dbReference>
<evidence type="ECO:0000256" key="6">
    <source>
        <dbReference type="ARBA" id="ARBA00022679"/>
    </source>
</evidence>
<keyword evidence="8" id="KW-0949">S-adenosyl-L-methionine</keyword>
<dbReference type="InterPro" id="IPR029063">
    <property type="entry name" value="SAM-dependent_MTases_sf"/>
</dbReference>
<dbReference type="GO" id="GO:0052913">
    <property type="term" value="F:16S rRNA (guanine(966)-N(2))-methyltransferase activity"/>
    <property type="evidence" value="ECO:0007669"/>
    <property type="project" value="UniProtKB-EC"/>
</dbReference>
<evidence type="ECO:0000256" key="4">
    <source>
        <dbReference type="ARBA" id="ARBA00013682"/>
    </source>
</evidence>
<keyword evidence="8" id="KW-0698">rRNA processing</keyword>
<dbReference type="OrthoDB" id="9803017at2"/>
<evidence type="ECO:0000256" key="7">
    <source>
        <dbReference type="ARBA" id="ARBA00048326"/>
    </source>
</evidence>
<dbReference type="PIRSF" id="PIRSF004553">
    <property type="entry name" value="CHP00095"/>
    <property type="match status" value="1"/>
</dbReference>
<comment type="catalytic activity">
    <reaction evidence="7 8">
        <text>guanosine(966) in 16S rRNA + S-adenosyl-L-methionine = N(2)-methylguanosine(966) in 16S rRNA + S-adenosyl-L-homocysteine + H(+)</text>
        <dbReference type="Rhea" id="RHEA:23548"/>
        <dbReference type="Rhea" id="RHEA-COMP:10211"/>
        <dbReference type="Rhea" id="RHEA-COMP:10212"/>
        <dbReference type="ChEBI" id="CHEBI:15378"/>
        <dbReference type="ChEBI" id="CHEBI:57856"/>
        <dbReference type="ChEBI" id="CHEBI:59789"/>
        <dbReference type="ChEBI" id="CHEBI:74269"/>
        <dbReference type="ChEBI" id="CHEBI:74481"/>
        <dbReference type="EC" id="2.1.1.171"/>
    </reaction>
</comment>
<gene>
    <name evidence="9" type="primary">rsmD</name>
    <name evidence="9" type="ORF">CRV12_02485</name>
</gene>
<dbReference type="Gene3D" id="3.40.50.150">
    <property type="entry name" value="Vaccinia Virus protein VP39"/>
    <property type="match status" value="1"/>
</dbReference>
<evidence type="ECO:0000256" key="1">
    <source>
        <dbReference type="ARBA" id="ARBA00002649"/>
    </source>
</evidence>
<evidence type="ECO:0000256" key="2">
    <source>
        <dbReference type="ARBA" id="ARBA00005269"/>
    </source>
</evidence>
<dbReference type="CDD" id="cd02440">
    <property type="entry name" value="AdoMet_MTases"/>
    <property type="match status" value="1"/>
</dbReference>
<dbReference type="EC" id="2.1.1.171" evidence="3 8"/>
<evidence type="ECO:0000313" key="9">
    <source>
        <dbReference type="EMBL" id="PPI87841.1"/>
    </source>
</evidence>
<evidence type="ECO:0000256" key="8">
    <source>
        <dbReference type="PIRNR" id="PIRNR004553"/>
    </source>
</evidence>